<feature type="signal peptide" evidence="2">
    <location>
        <begin position="1"/>
        <end position="27"/>
    </location>
</feature>
<dbReference type="Gene3D" id="2.40.160.10">
    <property type="entry name" value="Porin"/>
    <property type="match status" value="1"/>
</dbReference>
<keyword evidence="1" id="KW-0175">Coiled coil</keyword>
<dbReference type="InterPro" id="IPR023614">
    <property type="entry name" value="Porin_dom_sf"/>
</dbReference>
<dbReference type="Pfam" id="PF07396">
    <property type="entry name" value="Porin_O_P"/>
    <property type="match status" value="1"/>
</dbReference>
<protein>
    <submittedName>
        <fullName evidence="3">Porin</fullName>
    </submittedName>
</protein>
<dbReference type="Proteomes" id="UP001595378">
    <property type="component" value="Unassembled WGS sequence"/>
</dbReference>
<keyword evidence="2" id="KW-0732">Signal</keyword>
<accession>A0ABV7ECL4</accession>
<gene>
    <name evidence="3" type="ORF">ACFODK_00385</name>
</gene>
<keyword evidence="4" id="KW-1185">Reference proteome</keyword>
<dbReference type="EMBL" id="JBHRSU010000001">
    <property type="protein sequence ID" value="MFC3099347.1"/>
    <property type="molecule type" value="Genomic_DNA"/>
</dbReference>
<name>A0ABV7ECL4_9SPHN</name>
<dbReference type="InterPro" id="IPR010870">
    <property type="entry name" value="Porin_O/P"/>
</dbReference>
<evidence type="ECO:0000313" key="4">
    <source>
        <dbReference type="Proteomes" id="UP001595378"/>
    </source>
</evidence>
<dbReference type="SUPFAM" id="SSF56935">
    <property type="entry name" value="Porins"/>
    <property type="match status" value="1"/>
</dbReference>
<reference evidence="4" key="1">
    <citation type="journal article" date="2019" name="Int. J. Syst. Evol. Microbiol.">
        <title>The Global Catalogue of Microorganisms (GCM) 10K type strain sequencing project: providing services to taxonomists for standard genome sequencing and annotation.</title>
        <authorList>
            <consortium name="The Broad Institute Genomics Platform"/>
            <consortium name="The Broad Institute Genome Sequencing Center for Infectious Disease"/>
            <person name="Wu L."/>
            <person name="Ma J."/>
        </authorList>
    </citation>
    <scope>NUCLEOTIDE SEQUENCE [LARGE SCALE GENOMIC DNA]</scope>
    <source>
        <strain evidence="4">KCTC 52606</strain>
    </source>
</reference>
<feature type="coiled-coil region" evidence="1">
    <location>
        <begin position="43"/>
        <end position="70"/>
    </location>
</feature>
<organism evidence="3 4">
    <name type="scientific">Alteraurantiacibacter lauratis</name>
    <dbReference type="NCBI Taxonomy" id="2054627"/>
    <lineage>
        <taxon>Bacteria</taxon>
        <taxon>Pseudomonadati</taxon>
        <taxon>Pseudomonadota</taxon>
        <taxon>Alphaproteobacteria</taxon>
        <taxon>Sphingomonadales</taxon>
        <taxon>Erythrobacteraceae</taxon>
        <taxon>Alteraurantiacibacter</taxon>
    </lineage>
</organism>
<evidence type="ECO:0000256" key="1">
    <source>
        <dbReference type="SAM" id="Coils"/>
    </source>
</evidence>
<feature type="chain" id="PRO_5046044758" evidence="2">
    <location>
        <begin position="28"/>
        <end position="464"/>
    </location>
</feature>
<dbReference type="RefSeq" id="WP_336917448.1">
    <property type="nucleotide sequence ID" value="NZ_JBANRN010000001.1"/>
</dbReference>
<proteinExistence type="predicted"/>
<sequence>MAFSRMTGALAQGLIASSLLVSTSATAQETGRTMTSASPESEIAALRAQVAALEAQLATLSARLDGLQASQAEVPAPPVPPAAPAAPSAGAAAPQISFAGAPQVRQAGGWSFKPFGRLNIDAGLTDLPEALGRSDGFGSEMRRMRLGVEGEIPGGFGYKAEVDFTGGAAELTDAYVTYRDGGLTLTAGQHNNFQGMEELTSSRWSTFIERAAFTDAFGFERRLGLSAQYSTGDLLFQAGVFTDNVEDLPAKNWSMDARAVYAPKLGETQLHFGASVHRADLEAGSTVRYRQRPLVHFTSERPLATPNIAASRQFGGGVEAALLSGRWHANAEAFWQNVTVPGLAADPTFFGGFVEVGYYLTNGDSRGYRSGKWERTRPARGVDAGGPGAWQINLRYDYLDLVDAGITGGQQDGYLASLVWVPTTYTRLTVNYGHLEYSDAAFALPGGSRKWNADVLGIRGQVDF</sequence>
<evidence type="ECO:0000313" key="3">
    <source>
        <dbReference type="EMBL" id="MFC3099347.1"/>
    </source>
</evidence>
<comment type="caution">
    <text evidence="3">The sequence shown here is derived from an EMBL/GenBank/DDBJ whole genome shotgun (WGS) entry which is preliminary data.</text>
</comment>
<evidence type="ECO:0000256" key="2">
    <source>
        <dbReference type="SAM" id="SignalP"/>
    </source>
</evidence>